<dbReference type="EMBL" id="KB445674">
    <property type="protein sequence ID" value="EMD58180.1"/>
    <property type="molecule type" value="Genomic_DNA"/>
</dbReference>
<organism evidence="1 2">
    <name type="scientific">Cochliobolus sativus (strain ND90Pr / ATCC 201652)</name>
    <name type="common">Common root rot and spot blotch fungus</name>
    <name type="synonym">Bipolaris sorokiniana</name>
    <dbReference type="NCBI Taxonomy" id="665912"/>
    <lineage>
        <taxon>Eukaryota</taxon>
        <taxon>Fungi</taxon>
        <taxon>Dikarya</taxon>
        <taxon>Ascomycota</taxon>
        <taxon>Pezizomycotina</taxon>
        <taxon>Dothideomycetes</taxon>
        <taxon>Pleosporomycetidae</taxon>
        <taxon>Pleosporales</taxon>
        <taxon>Pleosporineae</taxon>
        <taxon>Pleosporaceae</taxon>
        <taxon>Bipolaris</taxon>
    </lineage>
</organism>
<dbReference type="OrthoDB" id="3341476at2759"/>
<dbReference type="KEGG" id="bsc:COCSADRAFT_70670"/>
<dbReference type="GeneID" id="19140466"/>
<dbReference type="AlphaFoldDB" id="M2S735"/>
<evidence type="ECO:0000313" key="1">
    <source>
        <dbReference type="EMBL" id="EMD58180.1"/>
    </source>
</evidence>
<reference evidence="1 2" key="1">
    <citation type="journal article" date="2012" name="PLoS Pathog.">
        <title>Diverse lifestyles and strategies of plant pathogenesis encoded in the genomes of eighteen Dothideomycetes fungi.</title>
        <authorList>
            <person name="Ohm R.A."/>
            <person name="Feau N."/>
            <person name="Henrissat B."/>
            <person name="Schoch C.L."/>
            <person name="Horwitz B.A."/>
            <person name="Barry K.W."/>
            <person name="Condon B.J."/>
            <person name="Copeland A.C."/>
            <person name="Dhillon B."/>
            <person name="Glaser F."/>
            <person name="Hesse C.N."/>
            <person name="Kosti I."/>
            <person name="LaButti K."/>
            <person name="Lindquist E.A."/>
            <person name="Lucas S."/>
            <person name="Salamov A.A."/>
            <person name="Bradshaw R.E."/>
            <person name="Ciuffetti L."/>
            <person name="Hamelin R.C."/>
            <person name="Kema G.H.J."/>
            <person name="Lawrence C."/>
            <person name="Scott J.A."/>
            <person name="Spatafora J.W."/>
            <person name="Turgeon B.G."/>
            <person name="de Wit P.J.G.M."/>
            <person name="Zhong S."/>
            <person name="Goodwin S.B."/>
            <person name="Grigoriev I.V."/>
        </authorList>
    </citation>
    <scope>NUCLEOTIDE SEQUENCE [LARGE SCALE GENOMIC DNA]</scope>
    <source>
        <strain evidence="2">ND90Pr / ATCC 201652</strain>
    </source>
</reference>
<sequence>MPKDASDDHHASREFTMLVPAYTPDPILALPGIKLAVREKKRSLPSSRRVAVSLGDCTINDQDQLCWRGRVWVPDYEPLRTGVI</sequence>
<proteinExistence type="predicted"/>
<dbReference type="HOGENOM" id="CLU_193381_0_0_1"/>
<feature type="non-terminal residue" evidence="1">
    <location>
        <position position="84"/>
    </location>
</feature>
<reference evidence="2" key="2">
    <citation type="journal article" date="2013" name="PLoS Genet.">
        <title>Comparative genome structure, secondary metabolite, and effector coding capacity across Cochliobolus pathogens.</title>
        <authorList>
            <person name="Condon B.J."/>
            <person name="Leng Y."/>
            <person name="Wu D."/>
            <person name="Bushley K.E."/>
            <person name="Ohm R.A."/>
            <person name="Otillar R."/>
            <person name="Martin J."/>
            <person name="Schackwitz W."/>
            <person name="Grimwood J."/>
            <person name="MohdZainudin N."/>
            <person name="Xue C."/>
            <person name="Wang R."/>
            <person name="Manning V.A."/>
            <person name="Dhillon B."/>
            <person name="Tu Z.J."/>
            <person name="Steffenson B.J."/>
            <person name="Salamov A."/>
            <person name="Sun H."/>
            <person name="Lowry S."/>
            <person name="LaButti K."/>
            <person name="Han J."/>
            <person name="Copeland A."/>
            <person name="Lindquist E."/>
            <person name="Barry K."/>
            <person name="Schmutz J."/>
            <person name="Baker S.E."/>
            <person name="Ciuffetti L.M."/>
            <person name="Grigoriev I.V."/>
            <person name="Zhong S."/>
            <person name="Turgeon B.G."/>
        </authorList>
    </citation>
    <scope>NUCLEOTIDE SEQUENCE [LARGE SCALE GENOMIC DNA]</scope>
    <source>
        <strain evidence="2">ND90Pr / ATCC 201652</strain>
    </source>
</reference>
<accession>M2S735</accession>
<dbReference type="Proteomes" id="UP000016934">
    <property type="component" value="Unassembled WGS sequence"/>
</dbReference>
<dbReference type="RefSeq" id="XP_007706119.1">
    <property type="nucleotide sequence ID" value="XM_007707929.1"/>
</dbReference>
<protein>
    <submittedName>
        <fullName evidence="1">Uncharacterized protein</fullName>
    </submittedName>
</protein>
<gene>
    <name evidence="1" type="ORF">COCSADRAFT_70670</name>
</gene>
<name>M2S735_COCSN</name>
<keyword evidence="2" id="KW-1185">Reference proteome</keyword>
<evidence type="ECO:0000313" key="2">
    <source>
        <dbReference type="Proteomes" id="UP000016934"/>
    </source>
</evidence>